<dbReference type="InterPro" id="IPR012461">
    <property type="entry name" value="SACK1"/>
</dbReference>
<gene>
    <name evidence="4" type="primary">Fam83f</name>
    <name evidence="4" type="ORF">GTO96_0002553</name>
</gene>
<feature type="compositionally biased region" description="Basic and acidic residues" evidence="2">
    <location>
        <begin position="475"/>
        <end position="488"/>
    </location>
</feature>
<evidence type="ECO:0000259" key="3">
    <source>
        <dbReference type="Pfam" id="PF07894"/>
    </source>
</evidence>
<dbReference type="AlphaFoldDB" id="A0A8X7XA01"/>
<dbReference type="Proteomes" id="UP000886611">
    <property type="component" value="Unassembled WGS sequence"/>
</dbReference>
<dbReference type="OrthoDB" id="6103632at2759"/>
<name>A0A8X7XA01_POLSE</name>
<dbReference type="EMBL" id="JAATIS010003638">
    <property type="protein sequence ID" value="KAG2464317.1"/>
    <property type="molecule type" value="Genomic_DNA"/>
</dbReference>
<dbReference type="PANTHER" id="PTHR16181">
    <property type="entry name" value="PROTEIN FAM83A-RELATED"/>
    <property type="match status" value="1"/>
</dbReference>
<reference evidence="4 5" key="1">
    <citation type="journal article" date="2021" name="Cell">
        <title>Tracing the genetic footprints of vertebrate landing in non-teleost ray-finned fishes.</title>
        <authorList>
            <person name="Bi X."/>
            <person name="Wang K."/>
            <person name="Yang L."/>
            <person name="Pan H."/>
            <person name="Jiang H."/>
            <person name="Wei Q."/>
            <person name="Fang M."/>
            <person name="Yu H."/>
            <person name="Zhu C."/>
            <person name="Cai Y."/>
            <person name="He Y."/>
            <person name="Gan X."/>
            <person name="Zeng H."/>
            <person name="Yu D."/>
            <person name="Zhu Y."/>
            <person name="Jiang H."/>
            <person name="Qiu Q."/>
            <person name="Yang H."/>
            <person name="Zhang Y.E."/>
            <person name="Wang W."/>
            <person name="Zhu M."/>
            <person name="He S."/>
            <person name="Zhang G."/>
        </authorList>
    </citation>
    <scope>NUCLEOTIDE SEQUENCE [LARGE SCALE GENOMIC DNA]</scope>
    <source>
        <strain evidence="4">Bchr_013</strain>
    </source>
</reference>
<feature type="region of interest" description="Disordered" evidence="2">
    <location>
        <begin position="405"/>
        <end position="530"/>
    </location>
</feature>
<feature type="region of interest" description="Disordered" evidence="2">
    <location>
        <begin position="78"/>
        <end position="102"/>
    </location>
</feature>
<evidence type="ECO:0000256" key="1">
    <source>
        <dbReference type="ARBA" id="ARBA00006937"/>
    </source>
</evidence>
<accession>A0A8X7XA01</accession>
<evidence type="ECO:0000313" key="4">
    <source>
        <dbReference type="EMBL" id="KAG2464317.1"/>
    </source>
</evidence>
<dbReference type="InterPro" id="IPR050944">
    <property type="entry name" value="FAM83"/>
</dbReference>
<proteinExistence type="inferred from homology"/>
<evidence type="ECO:0000313" key="5">
    <source>
        <dbReference type="Proteomes" id="UP000886611"/>
    </source>
</evidence>
<sequence>MAQSQVVCLEDNHVNEKIPETKPEFYYSEEQRIALDQLLQHGETGYLNSTKQDKIRHFVSAKEREKILQTFQKYDLDKEESPIQTKGSKKAKSESEAHSTYWPAQSDTKIPELDIGWPEALYYKGATRVTVHTHPPKDDGPHIKQVVRQMIQGAQKVVAIVMDEFTDIHILKDLVDASSKRKVPVYILLDMENVSSFIQTCRQLELSELQLRNIRVRKVEGFGMYLSCGKVPGKISSKFMLVDCDKVMTGTYSFTWMASRIDRNVITVMNGQIADVFNRDFRELYAVSKTVHIFNELGIPVPPKPVKTESKADVKPSTKVTSRFETAAANNGFLNIAAPAYKFNNPKYNLVTGNPLRNSYQNLAKVGGSVGNADSPGIMRRFLQDSKTTTASLCDTDIKKIPEIAQTSEAETKKNSANVPPSPATPRPETGRRDSSVKKKSFILKIFSGKQSTKNNQNTPTINISQASGSQKSLDVVKEEVPKSDGKAKPGKTLEGSVQTLTSLVEDGKESPSPSRSKDHKKGKKDCIMS</sequence>
<dbReference type="PANTHER" id="PTHR16181:SF29">
    <property type="entry name" value="PROTEIN FAM83A-RELATED"/>
    <property type="match status" value="1"/>
</dbReference>
<dbReference type="GO" id="GO:0019901">
    <property type="term" value="F:protein kinase binding"/>
    <property type="evidence" value="ECO:0007669"/>
    <property type="project" value="TreeGrafter"/>
</dbReference>
<dbReference type="SUPFAM" id="SSF56024">
    <property type="entry name" value="Phospholipase D/nuclease"/>
    <property type="match status" value="1"/>
</dbReference>
<feature type="domain" description="Scaffolding anchor of CK1" evidence="3">
    <location>
        <begin position="15"/>
        <end position="289"/>
    </location>
</feature>
<feature type="non-terminal residue" evidence="4">
    <location>
        <position position="1"/>
    </location>
</feature>
<dbReference type="Gene3D" id="3.30.870.10">
    <property type="entry name" value="Endonuclease Chain A"/>
    <property type="match status" value="1"/>
</dbReference>
<keyword evidence="5" id="KW-1185">Reference proteome</keyword>
<feature type="non-terminal residue" evidence="4">
    <location>
        <position position="530"/>
    </location>
</feature>
<comment type="similarity">
    <text evidence="1">Belongs to the FAM83 family.</text>
</comment>
<feature type="compositionally biased region" description="Polar residues" evidence="2">
    <location>
        <begin position="449"/>
        <end position="473"/>
    </location>
</feature>
<feature type="compositionally biased region" description="Polar residues" evidence="2">
    <location>
        <begin position="405"/>
        <end position="419"/>
    </location>
</feature>
<dbReference type="GO" id="GO:0007165">
    <property type="term" value="P:signal transduction"/>
    <property type="evidence" value="ECO:0007669"/>
    <property type="project" value="TreeGrafter"/>
</dbReference>
<evidence type="ECO:0000256" key="2">
    <source>
        <dbReference type="SAM" id="MobiDB-lite"/>
    </source>
</evidence>
<comment type="caution">
    <text evidence="4">The sequence shown here is derived from an EMBL/GenBank/DDBJ whole genome shotgun (WGS) entry which is preliminary data.</text>
</comment>
<organism evidence="4 5">
    <name type="scientific">Polypterus senegalus</name>
    <name type="common">Senegal bichir</name>
    <dbReference type="NCBI Taxonomy" id="55291"/>
    <lineage>
        <taxon>Eukaryota</taxon>
        <taxon>Metazoa</taxon>
        <taxon>Chordata</taxon>
        <taxon>Craniata</taxon>
        <taxon>Vertebrata</taxon>
        <taxon>Euteleostomi</taxon>
        <taxon>Actinopterygii</taxon>
        <taxon>Polypteriformes</taxon>
        <taxon>Polypteridae</taxon>
        <taxon>Polypterus</taxon>
    </lineage>
</organism>
<protein>
    <submittedName>
        <fullName evidence="4">FA83F protein</fullName>
    </submittedName>
</protein>
<dbReference type="Pfam" id="PF07894">
    <property type="entry name" value="SACK1"/>
    <property type="match status" value="1"/>
</dbReference>